<keyword evidence="4" id="KW-1185">Reference proteome</keyword>
<evidence type="ECO:0000313" key="4">
    <source>
        <dbReference type="Proteomes" id="UP000485058"/>
    </source>
</evidence>
<comment type="caution">
    <text evidence="3">The sequence shown here is derived from an EMBL/GenBank/DDBJ whole genome shotgun (WGS) entry which is preliminary data.</text>
</comment>
<gene>
    <name evidence="3" type="ORF">HaLaN_04988</name>
</gene>
<evidence type="ECO:0000313" key="3">
    <source>
        <dbReference type="EMBL" id="GFH09779.1"/>
    </source>
</evidence>
<feature type="compositionally biased region" description="Polar residues" evidence="2">
    <location>
        <begin position="1"/>
        <end position="11"/>
    </location>
</feature>
<dbReference type="EMBL" id="BLLF01000262">
    <property type="protein sequence ID" value="GFH09779.1"/>
    <property type="molecule type" value="Genomic_DNA"/>
</dbReference>
<reference evidence="3 4" key="1">
    <citation type="submission" date="2020-02" db="EMBL/GenBank/DDBJ databases">
        <title>Draft genome sequence of Haematococcus lacustris strain NIES-144.</title>
        <authorList>
            <person name="Morimoto D."/>
            <person name="Nakagawa S."/>
            <person name="Yoshida T."/>
            <person name="Sawayama S."/>
        </authorList>
    </citation>
    <scope>NUCLEOTIDE SEQUENCE [LARGE SCALE GENOMIC DNA]</scope>
    <source>
        <strain evidence="3 4">NIES-144</strain>
    </source>
</reference>
<feature type="non-terminal residue" evidence="3">
    <location>
        <position position="1"/>
    </location>
</feature>
<organism evidence="3 4">
    <name type="scientific">Haematococcus lacustris</name>
    <name type="common">Green alga</name>
    <name type="synonym">Haematococcus pluvialis</name>
    <dbReference type="NCBI Taxonomy" id="44745"/>
    <lineage>
        <taxon>Eukaryota</taxon>
        <taxon>Viridiplantae</taxon>
        <taxon>Chlorophyta</taxon>
        <taxon>core chlorophytes</taxon>
        <taxon>Chlorophyceae</taxon>
        <taxon>CS clade</taxon>
        <taxon>Chlamydomonadales</taxon>
        <taxon>Haematococcaceae</taxon>
        <taxon>Haematococcus</taxon>
    </lineage>
</organism>
<evidence type="ECO:0000256" key="1">
    <source>
        <dbReference type="SAM" id="Coils"/>
    </source>
</evidence>
<evidence type="ECO:0000256" key="2">
    <source>
        <dbReference type="SAM" id="MobiDB-lite"/>
    </source>
</evidence>
<protein>
    <submittedName>
        <fullName evidence="3">Uncharacterized protein</fullName>
    </submittedName>
</protein>
<feature type="region of interest" description="Disordered" evidence="2">
    <location>
        <begin position="1"/>
        <end position="62"/>
    </location>
</feature>
<accession>A0A699YTR3</accession>
<feature type="compositionally biased region" description="Low complexity" evidence="2">
    <location>
        <begin position="12"/>
        <end position="30"/>
    </location>
</feature>
<feature type="compositionally biased region" description="Polar residues" evidence="2">
    <location>
        <begin position="51"/>
        <end position="62"/>
    </location>
</feature>
<dbReference type="AlphaFoldDB" id="A0A699YTR3"/>
<dbReference type="Proteomes" id="UP000485058">
    <property type="component" value="Unassembled WGS sequence"/>
</dbReference>
<feature type="non-terminal residue" evidence="3">
    <location>
        <position position="182"/>
    </location>
</feature>
<keyword evidence="1" id="KW-0175">Coiled coil</keyword>
<proteinExistence type="predicted"/>
<feature type="coiled-coil region" evidence="1">
    <location>
        <begin position="83"/>
        <end position="110"/>
    </location>
</feature>
<name>A0A699YTR3_HAELA</name>
<sequence length="182" mass="18810">MNMTGLASSQVGALQQQLAEAQHAAAQAGREAAELRQSLRDSAASSSSNNTPQVGTSRSFQPLASPGVPASISLPDRQLVAEVEYLRVQKAQLEAALKAEQHRMNDWLAAHGAAGAAVPQPSAGPSTMQASQLPVSLKASAMSAFSHDKKRDDRLAGAGGIAIELDDWDPESAALQGGSTVT</sequence>